<evidence type="ECO:0000256" key="1">
    <source>
        <dbReference type="ARBA" id="ARBA00009617"/>
    </source>
</evidence>
<evidence type="ECO:0000256" key="2">
    <source>
        <dbReference type="SAM" id="Phobius"/>
    </source>
</evidence>
<dbReference type="InterPro" id="IPR039672">
    <property type="entry name" value="MFS_2"/>
</dbReference>
<dbReference type="GO" id="GO:0008643">
    <property type="term" value="P:carbohydrate transport"/>
    <property type="evidence" value="ECO:0007669"/>
    <property type="project" value="InterPro"/>
</dbReference>
<dbReference type="Proteomes" id="UP000008808">
    <property type="component" value="Chromosome"/>
</dbReference>
<feature type="transmembrane region" description="Helical" evidence="2">
    <location>
        <begin position="251"/>
        <end position="275"/>
    </location>
</feature>
<gene>
    <name evidence="3" type="ordered locus">ELI_00290</name>
</gene>
<accession>Q2NDU1</accession>
<organism evidence="3 4">
    <name type="scientific">Erythrobacter litoralis (strain HTCC2594)</name>
    <dbReference type="NCBI Taxonomy" id="314225"/>
    <lineage>
        <taxon>Bacteria</taxon>
        <taxon>Pseudomonadati</taxon>
        <taxon>Pseudomonadota</taxon>
        <taxon>Alphaproteobacteria</taxon>
        <taxon>Sphingomonadales</taxon>
        <taxon>Erythrobacteraceae</taxon>
        <taxon>Erythrobacter/Porphyrobacter group</taxon>
        <taxon>Erythrobacter</taxon>
    </lineage>
</organism>
<name>Q2NDU1_ERYLH</name>
<feature type="transmembrane region" description="Helical" evidence="2">
    <location>
        <begin position="18"/>
        <end position="40"/>
    </location>
</feature>
<keyword evidence="2" id="KW-0472">Membrane</keyword>
<dbReference type="GO" id="GO:0005886">
    <property type="term" value="C:plasma membrane"/>
    <property type="evidence" value="ECO:0007669"/>
    <property type="project" value="TreeGrafter"/>
</dbReference>
<dbReference type="eggNOG" id="COG2211">
    <property type="taxonomic scope" value="Bacteria"/>
</dbReference>
<keyword evidence="2" id="KW-0812">Transmembrane</keyword>
<dbReference type="HOGENOM" id="CLU_027408_6_0_5"/>
<dbReference type="KEGG" id="eli:ELI_00290"/>
<dbReference type="EMBL" id="CP000157">
    <property type="protein sequence ID" value="ABC62150.1"/>
    <property type="molecule type" value="Genomic_DNA"/>
</dbReference>
<sequence length="497" mass="53797">MTDISATGLPPLPTRTRWLYGTGLMASGIKTTAFSTYLLLYFNQVLGVPVDIVSQAIFLTLLIDAIADPLIGRWSDRTRSRLGRRHPFLFAAAVPAGLFFAATWFPPDGLSDFGMGVWVFCLASLTRACMSLFEIPSSALGAELTDDYTERTRIFALRFWFGYIGAFGFGAFCLAVFFAETPEYPRGQLNPEGYVGFAITGGILIALAVLTCAFGTRSRIPYLRQVRERASKLSPMDHLREMGSAFAHRPFLAIFGYSLSKQVAIGMYVSSTIYFNTFIFGLNAGQLAILTVEQLVAATCAVPLAPILARKMGKRNAAMAMGFGGICIGVMPLILTFFGLFYPKGDPMLLPALFIVGAIYHTMIATSLMNSSGMIADTIEDFAVKSDRHNAGVFFSVNSFTTQASAGLGILMSGIVLQAANFPEDADPLGVSQAISNSLIVWYVPLVVGLWAIGTFLLLFYPITEASHRANVEKLAAREARLNAQTVRDSPEAGSPG</sequence>
<dbReference type="STRING" id="314225.ELI_00290"/>
<evidence type="ECO:0000313" key="3">
    <source>
        <dbReference type="EMBL" id="ABC62150.1"/>
    </source>
</evidence>
<dbReference type="AlphaFoldDB" id="Q2NDU1"/>
<evidence type="ECO:0000313" key="4">
    <source>
        <dbReference type="Proteomes" id="UP000008808"/>
    </source>
</evidence>
<feature type="transmembrane region" description="Helical" evidence="2">
    <location>
        <begin position="155"/>
        <end position="179"/>
    </location>
</feature>
<feature type="transmembrane region" description="Helical" evidence="2">
    <location>
        <begin position="391"/>
        <end position="420"/>
    </location>
</feature>
<feature type="transmembrane region" description="Helical" evidence="2">
    <location>
        <begin position="348"/>
        <end position="370"/>
    </location>
</feature>
<feature type="transmembrane region" description="Helical" evidence="2">
    <location>
        <begin position="117"/>
        <end position="135"/>
    </location>
</feature>
<dbReference type="RefSeq" id="WP_011413028.1">
    <property type="nucleotide sequence ID" value="NC_007722.1"/>
</dbReference>
<feature type="transmembrane region" description="Helical" evidence="2">
    <location>
        <begin position="320"/>
        <end position="342"/>
    </location>
</feature>
<evidence type="ECO:0008006" key="5">
    <source>
        <dbReference type="Google" id="ProtNLM"/>
    </source>
</evidence>
<dbReference type="GO" id="GO:0015293">
    <property type="term" value="F:symporter activity"/>
    <property type="evidence" value="ECO:0007669"/>
    <property type="project" value="InterPro"/>
</dbReference>
<feature type="transmembrane region" description="Helical" evidence="2">
    <location>
        <begin position="440"/>
        <end position="461"/>
    </location>
</feature>
<keyword evidence="4" id="KW-1185">Reference proteome</keyword>
<dbReference type="PANTHER" id="PTHR11328:SF24">
    <property type="entry name" value="MAJOR FACILITATOR SUPERFAMILY (MFS) PROFILE DOMAIN-CONTAINING PROTEIN"/>
    <property type="match status" value="1"/>
</dbReference>
<dbReference type="Pfam" id="PF13347">
    <property type="entry name" value="MFS_2"/>
    <property type="match status" value="1"/>
</dbReference>
<dbReference type="InterPro" id="IPR036259">
    <property type="entry name" value="MFS_trans_sf"/>
</dbReference>
<feature type="transmembrane region" description="Helical" evidence="2">
    <location>
        <begin position="287"/>
        <end position="308"/>
    </location>
</feature>
<feature type="transmembrane region" description="Helical" evidence="2">
    <location>
        <begin position="194"/>
        <end position="215"/>
    </location>
</feature>
<proteinExistence type="inferred from homology"/>
<reference evidence="4" key="1">
    <citation type="journal article" date="2009" name="J. Bacteriol.">
        <title>Complete genome sequence of Erythrobacter litoralis HTCC2594.</title>
        <authorList>
            <person name="Oh H.M."/>
            <person name="Giovannoni S.J."/>
            <person name="Ferriera S."/>
            <person name="Johnson J."/>
            <person name="Cho J.C."/>
        </authorList>
    </citation>
    <scope>NUCLEOTIDE SEQUENCE [LARGE SCALE GENOMIC DNA]</scope>
    <source>
        <strain evidence="4">HTCC2594</strain>
    </source>
</reference>
<feature type="transmembrane region" description="Helical" evidence="2">
    <location>
        <begin position="88"/>
        <end position="105"/>
    </location>
</feature>
<keyword evidence="2" id="KW-1133">Transmembrane helix</keyword>
<feature type="transmembrane region" description="Helical" evidence="2">
    <location>
        <begin position="46"/>
        <end position="67"/>
    </location>
</feature>
<protein>
    <recommendedName>
        <fullName evidence="5">MFS transporter</fullName>
    </recommendedName>
</protein>
<dbReference type="SUPFAM" id="SSF103473">
    <property type="entry name" value="MFS general substrate transporter"/>
    <property type="match status" value="1"/>
</dbReference>
<dbReference type="Gene3D" id="1.20.1250.20">
    <property type="entry name" value="MFS general substrate transporter like domains"/>
    <property type="match status" value="2"/>
</dbReference>
<dbReference type="PANTHER" id="PTHR11328">
    <property type="entry name" value="MAJOR FACILITATOR SUPERFAMILY DOMAIN-CONTAINING PROTEIN"/>
    <property type="match status" value="1"/>
</dbReference>
<comment type="similarity">
    <text evidence="1">Belongs to the sodium:galactoside symporter (TC 2.A.2) family.</text>
</comment>